<dbReference type="GO" id="GO:0015628">
    <property type="term" value="P:protein secretion by the type II secretion system"/>
    <property type="evidence" value="ECO:0007669"/>
    <property type="project" value="TreeGrafter"/>
</dbReference>
<dbReference type="Pfam" id="PF12836">
    <property type="entry name" value="HHH_3"/>
    <property type="match status" value="1"/>
</dbReference>
<name>A0A1I0QYA8_9FIRM</name>
<feature type="domain" description="Helix-hairpin-helix DNA-binding motif class 1" evidence="1">
    <location>
        <begin position="193"/>
        <end position="212"/>
    </location>
</feature>
<dbReference type="AlphaFoldDB" id="A0A1I0QYA8"/>
<feature type="domain" description="Helix-hairpin-helix DNA-binding motif class 1" evidence="1">
    <location>
        <begin position="163"/>
        <end position="182"/>
    </location>
</feature>
<evidence type="ECO:0000313" key="3">
    <source>
        <dbReference type="Proteomes" id="UP000199701"/>
    </source>
</evidence>
<dbReference type="STRING" id="99656.SAMN05421659_11029"/>
<dbReference type="InterPro" id="IPR019554">
    <property type="entry name" value="Soluble_ligand-bd"/>
</dbReference>
<dbReference type="OrthoDB" id="9790239at2"/>
<dbReference type="PANTHER" id="PTHR21180:SF32">
    <property type="entry name" value="ENDONUCLEASE_EXONUCLEASE_PHOSPHATASE FAMILY DOMAIN-CONTAINING PROTEIN 1"/>
    <property type="match status" value="1"/>
</dbReference>
<dbReference type="InterPro" id="IPR004509">
    <property type="entry name" value="Competence_ComEA_HhH"/>
</dbReference>
<sequence>MQIEKLKKYANKMKIAMIVILLVCAGILYSCNFKTNADNAEFATLESNVENATGEVAATSSSKNTAIEPKTELAKLCVYVCGCVINPGIYELYENMRVYQAIEMAGGMTEYANYNYLNLADYLTDGQKIYVPDIDENLSNQVSPQALDNSSSTLVNINSATKDQLMTLPGIGESRAIDIIAYRTTNNKFETIEDIKKVSGIKDAAFNKIKDLIVVK</sequence>
<dbReference type="SMART" id="SM00278">
    <property type="entry name" value="HhH1"/>
    <property type="match status" value="2"/>
</dbReference>
<dbReference type="SUPFAM" id="SSF47781">
    <property type="entry name" value="RuvA domain 2-like"/>
    <property type="match status" value="1"/>
</dbReference>
<dbReference type="NCBIfam" id="TIGR00426">
    <property type="entry name" value="competence protein ComEA helix-hairpin-helix repeat region"/>
    <property type="match status" value="1"/>
</dbReference>
<protein>
    <submittedName>
        <fullName evidence="2">Competence protein ComEA</fullName>
    </submittedName>
</protein>
<dbReference type="GO" id="GO:0003677">
    <property type="term" value="F:DNA binding"/>
    <property type="evidence" value="ECO:0007669"/>
    <property type="project" value="InterPro"/>
</dbReference>
<dbReference type="PANTHER" id="PTHR21180">
    <property type="entry name" value="ENDONUCLEASE/EXONUCLEASE/PHOSPHATASE FAMILY DOMAIN-CONTAINING PROTEIN 1"/>
    <property type="match status" value="1"/>
</dbReference>
<dbReference type="GO" id="GO:0015627">
    <property type="term" value="C:type II protein secretion system complex"/>
    <property type="evidence" value="ECO:0007669"/>
    <property type="project" value="TreeGrafter"/>
</dbReference>
<evidence type="ECO:0000259" key="1">
    <source>
        <dbReference type="SMART" id="SM00278"/>
    </source>
</evidence>
<dbReference type="Gene3D" id="3.10.560.10">
    <property type="entry name" value="Outer membrane lipoprotein wza domain like"/>
    <property type="match status" value="1"/>
</dbReference>
<dbReference type="Gene3D" id="1.10.150.310">
    <property type="entry name" value="Tex RuvX-like domain-like"/>
    <property type="match status" value="1"/>
</dbReference>
<dbReference type="InterPro" id="IPR010994">
    <property type="entry name" value="RuvA_2-like"/>
</dbReference>
<dbReference type="Pfam" id="PF10531">
    <property type="entry name" value="SLBB"/>
    <property type="match status" value="1"/>
</dbReference>
<gene>
    <name evidence="2" type="ORF">SAMN05421659_11029</name>
</gene>
<dbReference type="Proteomes" id="UP000199701">
    <property type="component" value="Unassembled WGS sequence"/>
</dbReference>
<reference evidence="2 3" key="1">
    <citation type="submission" date="2016-10" db="EMBL/GenBank/DDBJ databases">
        <authorList>
            <person name="de Groot N.N."/>
        </authorList>
    </citation>
    <scope>NUCLEOTIDE SEQUENCE [LARGE SCALE GENOMIC DNA]</scope>
    <source>
        <strain evidence="2 3">DSM 9179</strain>
    </source>
</reference>
<dbReference type="InterPro" id="IPR003583">
    <property type="entry name" value="Hlx-hairpin-Hlx_DNA-bd_motif"/>
</dbReference>
<dbReference type="GO" id="GO:0006281">
    <property type="term" value="P:DNA repair"/>
    <property type="evidence" value="ECO:0007669"/>
    <property type="project" value="InterPro"/>
</dbReference>
<evidence type="ECO:0000313" key="2">
    <source>
        <dbReference type="EMBL" id="SEW32847.1"/>
    </source>
</evidence>
<organism evidence="2 3">
    <name type="scientific">[Clostridium] fimetarium</name>
    <dbReference type="NCBI Taxonomy" id="99656"/>
    <lineage>
        <taxon>Bacteria</taxon>
        <taxon>Bacillati</taxon>
        <taxon>Bacillota</taxon>
        <taxon>Clostridia</taxon>
        <taxon>Lachnospirales</taxon>
        <taxon>Lachnospiraceae</taxon>
    </lineage>
</organism>
<proteinExistence type="predicted"/>
<accession>A0A1I0QYA8</accession>
<dbReference type="PROSITE" id="PS51257">
    <property type="entry name" value="PROKAR_LIPOPROTEIN"/>
    <property type="match status" value="1"/>
</dbReference>
<keyword evidence="3" id="KW-1185">Reference proteome</keyword>
<dbReference type="InterPro" id="IPR051675">
    <property type="entry name" value="Endo/Exo/Phosphatase_dom_1"/>
</dbReference>
<dbReference type="EMBL" id="FOJI01000010">
    <property type="protein sequence ID" value="SEW32847.1"/>
    <property type="molecule type" value="Genomic_DNA"/>
</dbReference>
<dbReference type="RefSeq" id="WP_092454709.1">
    <property type="nucleotide sequence ID" value="NZ_FOJI01000010.1"/>
</dbReference>